<evidence type="ECO:0000256" key="1">
    <source>
        <dbReference type="SAM" id="SignalP"/>
    </source>
</evidence>
<organism evidence="2 3">
    <name type="scientific">Tenacibaculum holothuriorum</name>
    <dbReference type="NCBI Taxonomy" id="1635173"/>
    <lineage>
        <taxon>Bacteria</taxon>
        <taxon>Pseudomonadati</taxon>
        <taxon>Bacteroidota</taxon>
        <taxon>Flavobacteriia</taxon>
        <taxon>Flavobacteriales</taxon>
        <taxon>Flavobacteriaceae</taxon>
        <taxon>Tenacibaculum</taxon>
    </lineage>
</organism>
<dbReference type="PROSITE" id="PS51257">
    <property type="entry name" value="PROKAR_LIPOPROTEIN"/>
    <property type="match status" value="1"/>
</dbReference>
<evidence type="ECO:0008006" key="4">
    <source>
        <dbReference type="Google" id="ProtNLM"/>
    </source>
</evidence>
<dbReference type="Proteomes" id="UP000194221">
    <property type="component" value="Unassembled WGS sequence"/>
</dbReference>
<name>A0A1Y2PFN9_9FLAO</name>
<accession>A0A1Y2PFN9</accession>
<keyword evidence="3" id="KW-1185">Reference proteome</keyword>
<feature type="chain" id="PRO_5010987466" description="Lipoprotein" evidence="1">
    <location>
        <begin position="22"/>
        <end position="242"/>
    </location>
</feature>
<dbReference type="EMBL" id="LAPZ01000001">
    <property type="protein sequence ID" value="OSY89292.1"/>
    <property type="molecule type" value="Genomic_DNA"/>
</dbReference>
<dbReference type="AlphaFoldDB" id="A0A1Y2PFN9"/>
<gene>
    <name evidence="2" type="ORF">WH52_01215</name>
</gene>
<reference evidence="2 3" key="1">
    <citation type="submission" date="2015-03" db="EMBL/GenBank/DDBJ databases">
        <title>Genome sequence of Tenacibaculum sp. S2-2, isolated from intestinal microbiota of sea cucumber, Apostichopus japonicas.</title>
        <authorList>
            <person name="Shao Z."/>
            <person name="Wang L."/>
            <person name="Li X."/>
        </authorList>
    </citation>
    <scope>NUCLEOTIDE SEQUENCE [LARGE SCALE GENOMIC DNA]</scope>
    <source>
        <strain evidence="2 3">S2-2</strain>
    </source>
</reference>
<dbReference type="STRING" id="1635173.WH52_01215"/>
<comment type="caution">
    <text evidence="2">The sequence shown here is derived from an EMBL/GenBank/DDBJ whole genome shotgun (WGS) entry which is preliminary data.</text>
</comment>
<dbReference type="InParanoid" id="A0A1Y2PFN9"/>
<keyword evidence="1" id="KW-0732">Signal</keyword>
<proteinExistence type="predicted"/>
<sequence>MKIINSIVRFYVLVFIIFLSACNTNNQTSKKNNLPITEEENHWDKAYNNTTKERFIPVELFTGAKWDGKHELVLKEVSSSAKACDPITGKRCTTYTITGPYKTKINDTKIEWVGNEIPYYRRTFSTKRGGDVESFFTINNSRDGLVRIYDKRKKWGEKTFNGLGSKFPLGYWKQGEIRVYPSRRPTRIEIIELDGPNHCLTFRWVVGQGKERNQDNIYTFCPDSGFTSFRHNNQSTDSIKQD</sequence>
<protein>
    <recommendedName>
        <fullName evidence="4">Lipoprotein</fullName>
    </recommendedName>
</protein>
<feature type="signal peptide" evidence="1">
    <location>
        <begin position="1"/>
        <end position="21"/>
    </location>
</feature>
<evidence type="ECO:0000313" key="3">
    <source>
        <dbReference type="Proteomes" id="UP000194221"/>
    </source>
</evidence>
<evidence type="ECO:0000313" key="2">
    <source>
        <dbReference type="EMBL" id="OSY89292.1"/>
    </source>
</evidence>